<organism evidence="1 2">
    <name type="scientific">Trichothecium roseum</name>
    <dbReference type="NCBI Taxonomy" id="47278"/>
    <lineage>
        <taxon>Eukaryota</taxon>
        <taxon>Fungi</taxon>
        <taxon>Dikarya</taxon>
        <taxon>Ascomycota</taxon>
        <taxon>Pezizomycotina</taxon>
        <taxon>Sordariomycetes</taxon>
        <taxon>Hypocreomycetidae</taxon>
        <taxon>Hypocreales</taxon>
        <taxon>Hypocreales incertae sedis</taxon>
        <taxon>Trichothecium</taxon>
    </lineage>
</organism>
<evidence type="ECO:0000313" key="2">
    <source>
        <dbReference type="Proteomes" id="UP001163324"/>
    </source>
</evidence>
<accession>A0ACC0USV4</accession>
<gene>
    <name evidence="1" type="ORF">N3K66_008251</name>
</gene>
<dbReference type="Proteomes" id="UP001163324">
    <property type="component" value="Chromosome 8"/>
</dbReference>
<protein>
    <submittedName>
        <fullName evidence="1">Uncharacterized protein</fullName>
    </submittedName>
</protein>
<proteinExistence type="predicted"/>
<reference evidence="1" key="1">
    <citation type="submission" date="2022-10" db="EMBL/GenBank/DDBJ databases">
        <title>Complete Genome of Trichothecium roseum strain YXFP-22015, a Plant Pathogen Isolated from Citrus.</title>
        <authorList>
            <person name="Wang Y."/>
            <person name="Zhu L."/>
        </authorList>
    </citation>
    <scope>NUCLEOTIDE SEQUENCE</scope>
    <source>
        <strain evidence="1">YXFP-22015</strain>
    </source>
</reference>
<comment type="caution">
    <text evidence="1">The sequence shown here is derived from an EMBL/GenBank/DDBJ whole genome shotgun (WGS) entry which is preliminary data.</text>
</comment>
<dbReference type="EMBL" id="CM047947">
    <property type="protein sequence ID" value="KAI9897229.1"/>
    <property type="molecule type" value="Genomic_DNA"/>
</dbReference>
<keyword evidence="2" id="KW-1185">Reference proteome</keyword>
<name>A0ACC0USV4_9HYPO</name>
<sequence length="480" mass="51201">MSTTTEAPFSIFDKRQKPLVVVIVATAATFSGFASNIYFPALPTIARDLGVSIELINLTVTSYLIFQAVAPSLWGPISDVKGRRVAYCCTFVVFLGACVGLACAKNYATLLVLRCLQSSGSASTIAIGAGVIGDITTRDERGGFMGVFQAGQLVPVAVGPVIGGALAGSLGWRSIFWFLTIYSAVFLLLLIVLLPETLQSIVANGSRVPSNLIAKYPLSLYQRVTRIKQPPEATLPELGPKKKVDITGPFFILVSKQAAPAIVFLAIYYAVWQMSITVMSTLFEDRYDLSETEIGLTFIANGAGSMIGTLVTGRILDLDYRRIKAKHEAASTSPDEGTEQSSNGPLTHSETSFPLEKARLRLVPALALLQCLSILLFGWTIQFPKKVHIAVPIISTFITGWTAVSTQSAIMTYLVDVFPDRSAAASASLNLARCLFAAGGTSLVMPLVNAIGVGLAFTVCTIVQLTALLGVAVQWKFAGA</sequence>
<evidence type="ECO:0000313" key="1">
    <source>
        <dbReference type="EMBL" id="KAI9897229.1"/>
    </source>
</evidence>